<organism evidence="1 2">
    <name type="scientific">Candidatus Nomurabacteria bacterium RIFCSPLOWO2_01_FULL_36_10b</name>
    <dbReference type="NCBI Taxonomy" id="1801766"/>
    <lineage>
        <taxon>Bacteria</taxon>
        <taxon>Candidatus Nomuraibacteriota</taxon>
    </lineage>
</organism>
<accession>A0A1F6WN58</accession>
<sequence>MKSQENEPHSEVGHNIKVDNGISEEIVSSHVGLENLQYDFNRAIEELTSGRQLLKEGKFNVEDGIELYNHVIKKFISSWFRAKLIDPNDAPVTKDQLSIFFKLAIDELQDMSDKQGAYQMYSQN</sequence>
<dbReference type="AlphaFoldDB" id="A0A1F6WN58"/>
<dbReference type="STRING" id="1801766.A2997_02305"/>
<comment type="caution">
    <text evidence="1">The sequence shown here is derived from an EMBL/GenBank/DDBJ whole genome shotgun (WGS) entry which is preliminary data.</text>
</comment>
<dbReference type="Proteomes" id="UP000179448">
    <property type="component" value="Unassembled WGS sequence"/>
</dbReference>
<evidence type="ECO:0000313" key="2">
    <source>
        <dbReference type="Proteomes" id="UP000179448"/>
    </source>
</evidence>
<protein>
    <submittedName>
        <fullName evidence="1">Uncharacterized protein</fullName>
    </submittedName>
</protein>
<evidence type="ECO:0000313" key="1">
    <source>
        <dbReference type="EMBL" id="OGI83303.1"/>
    </source>
</evidence>
<proteinExistence type="predicted"/>
<gene>
    <name evidence="1" type="ORF">A2997_02305</name>
</gene>
<reference evidence="1 2" key="1">
    <citation type="journal article" date="2016" name="Nat. Commun.">
        <title>Thousands of microbial genomes shed light on interconnected biogeochemical processes in an aquifer system.</title>
        <authorList>
            <person name="Anantharaman K."/>
            <person name="Brown C.T."/>
            <person name="Hug L.A."/>
            <person name="Sharon I."/>
            <person name="Castelle C.J."/>
            <person name="Probst A.J."/>
            <person name="Thomas B.C."/>
            <person name="Singh A."/>
            <person name="Wilkins M.J."/>
            <person name="Karaoz U."/>
            <person name="Brodie E.L."/>
            <person name="Williams K.H."/>
            <person name="Hubbard S.S."/>
            <person name="Banfield J.F."/>
        </authorList>
    </citation>
    <scope>NUCLEOTIDE SEQUENCE [LARGE SCALE GENOMIC DNA]</scope>
</reference>
<name>A0A1F6WN58_9BACT</name>
<dbReference type="EMBL" id="MFUQ01000020">
    <property type="protein sequence ID" value="OGI83303.1"/>
    <property type="molecule type" value="Genomic_DNA"/>
</dbReference>